<gene>
    <name evidence="3" type="ORF">HLQ16_04840</name>
</gene>
<feature type="transmembrane region" description="Helical" evidence="1">
    <location>
        <begin position="6"/>
        <end position="28"/>
    </location>
</feature>
<dbReference type="InterPro" id="IPR032834">
    <property type="entry name" value="NatK-like_C"/>
</dbReference>
<dbReference type="Pfam" id="PF14501">
    <property type="entry name" value="HATPase_c_5"/>
    <property type="match status" value="1"/>
</dbReference>
<keyword evidence="1" id="KW-1133">Transmembrane helix</keyword>
<name>A0A7Y3STT4_9CLOT</name>
<evidence type="ECO:0000313" key="4">
    <source>
        <dbReference type="Proteomes" id="UP000531659"/>
    </source>
</evidence>
<keyword evidence="1" id="KW-0472">Membrane</keyword>
<keyword evidence="1" id="KW-0812">Transmembrane</keyword>
<feature type="domain" description="Sensor histidine kinase NatK-like C-terminal" evidence="2">
    <location>
        <begin position="350"/>
        <end position="454"/>
    </location>
</feature>
<organism evidence="3 4">
    <name type="scientific">Clostridium estertheticum</name>
    <dbReference type="NCBI Taxonomy" id="238834"/>
    <lineage>
        <taxon>Bacteria</taxon>
        <taxon>Bacillati</taxon>
        <taxon>Bacillota</taxon>
        <taxon>Clostridia</taxon>
        <taxon>Eubacteriales</taxon>
        <taxon>Clostridiaceae</taxon>
        <taxon>Clostridium</taxon>
    </lineage>
</organism>
<dbReference type="RefSeq" id="WP_171296029.1">
    <property type="nucleotide sequence ID" value="NZ_CP077615.1"/>
</dbReference>
<proteinExistence type="predicted"/>
<dbReference type="PANTHER" id="PTHR40448">
    <property type="entry name" value="TWO-COMPONENT SENSOR HISTIDINE KINASE"/>
    <property type="match status" value="1"/>
</dbReference>
<feature type="transmembrane region" description="Helical" evidence="1">
    <location>
        <begin position="171"/>
        <end position="190"/>
    </location>
</feature>
<dbReference type="Gene3D" id="3.30.565.10">
    <property type="entry name" value="Histidine kinase-like ATPase, C-terminal domain"/>
    <property type="match status" value="1"/>
</dbReference>
<sequence length="459" mass="53188">METQQIFQIANLLSIYCVLPLQYVVEYYFYKNFLGFKNKAWKFILGFAFITAIDFFSMKLQGLIWRILIYNVVWFIIIYILCNGDFFIKLYAVLVKDTILLLISLSFLTFDFGLIPMVSNMNILFRENVILYFTKNVVTDSIRYIVLFLFLKNICKFLNLKEKSINIYQSLYLLIPCLASYSLAIIFFMIQTIKIGDKQYYLPYLFPKIYYALPFVSFTLLFSIVITAYTFKKMLEGEDEKQRNMIMEQQFKLQLEHSKNIAQFYSGISSVIHDLNNHLACLKSLTEENNIEEIKKYLNNIGNTVSKLDFKIKTGNSISDAVINEKYNIAQGEGIEFICDFILPTESLFQPIDLCVILGNSLDNAIEACRKITDNNIDKVIAVKSYIRGMYLIIEVSNTTTGKLQYSENQITSTKLDKCNHGIGISNIKMAIKKYDGIMDIVLEKNKFSMNVMIKIKGD</sequence>
<feature type="transmembrane region" description="Helical" evidence="1">
    <location>
        <begin position="99"/>
        <end position="118"/>
    </location>
</feature>
<feature type="transmembrane region" description="Helical" evidence="1">
    <location>
        <begin position="63"/>
        <end position="87"/>
    </location>
</feature>
<dbReference type="InterPro" id="IPR036890">
    <property type="entry name" value="HATPase_C_sf"/>
</dbReference>
<dbReference type="PANTHER" id="PTHR40448:SF1">
    <property type="entry name" value="TWO-COMPONENT SENSOR HISTIDINE KINASE"/>
    <property type="match status" value="1"/>
</dbReference>
<dbReference type="GeneID" id="83591363"/>
<comment type="caution">
    <text evidence="3">The sequence shown here is derived from an EMBL/GenBank/DDBJ whole genome shotgun (WGS) entry which is preliminary data.</text>
</comment>
<reference evidence="3 4" key="1">
    <citation type="submission" date="2020-05" db="EMBL/GenBank/DDBJ databases">
        <title>Complete genome of Clostridium estertheticum subspecies estertheticum, isolated from Vacuum packed lamb meat from New Zealand imported to Switzerland.</title>
        <authorList>
            <person name="Wambui J."/>
            <person name="Stevens M.J.A."/>
            <person name="Stephan R."/>
        </authorList>
    </citation>
    <scope>NUCLEOTIDE SEQUENCE [LARGE SCALE GENOMIC DNA]</scope>
    <source>
        <strain evidence="3 4">CEST001</strain>
    </source>
</reference>
<accession>A0A7Y3STT4</accession>
<feature type="transmembrane region" description="Helical" evidence="1">
    <location>
        <begin position="130"/>
        <end position="151"/>
    </location>
</feature>
<protein>
    <submittedName>
        <fullName evidence="3">GHKL domain-containing protein</fullName>
    </submittedName>
</protein>
<feature type="transmembrane region" description="Helical" evidence="1">
    <location>
        <begin position="40"/>
        <end position="57"/>
    </location>
</feature>
<dbReference type="Proteomes" id="UP000531659">
    <property type="component" value="Unassembled WGS sequence"/>
</dbReference>
<dbReference type="SUPFAM" id="SSF55874">
    <property type="entry name" value="ATPase domain of HSP90 chaperone/DNA topoisomerase II/histidine kinase"/>
    <property type="match status" value="1"/>
</dbReference>
<evidence type="ECO:0000313" key="3">
    <source>
        <dbReference type="EMBL" id="NNU75251.1"/>
    </source>
</evidence>
<evidence type="ECO:0000256" key="1">
    <source>
        <dbReference type="SAM" id="Phobius"/>
    </source>
</evidence>
<dbReference type="EMBL" id="JABEYB010000003">
    <property type="protein sequence ID" value="NNU75251.1"/>
    <property type="molecule type" value="Genomic_DNA"/>
</dbReference>
<dbReference type="GO" id="GO:0042802">
    <property type="term" value="F:identical protein binding"/>
    <property type="evidence" value="ECO:0007669"/>
    <property type="project" value="TreeGrafter"/>
</dbReference>
<evidence type="ECO:0000259" key="2">
    <source>
        <dbReference type="Pfam" id="PF14501"/>
    </source>
</evidence>
<feature type="transmembrane region" description="Helical" evidence="1">
    <location>
        <begin position="210"/>
        <end position="231"/>
    </location>
</feature>
<dbReference type="AlphaFoldDB" id="A0A7Y3STT4"/>
<dbReference type="CDD" id="cd16935">
    <property type="entry name" value="HATPase_AgrC-ComD-like"/>
    <property type="match status" value="1"/>
</dbReference>